<sequence>MEIVYSPSFIQKTDLLHANCLCGYHAQVLELLLEVKEITSILFLPHPNTTKEYNKIILDAINPPPPAQT</sequence>
<organism evidence="1 2">
    <name type="scientific">Helicobacter valdiviensis</name>
    <dbReference type="NCBI Taxonomy" id="1458358"/>
    <lineage>
        <taxon>Bacteria</taxon>
        <taxon>Pseudomonadati</taxon>
        <taxon>Campylobacterota</taxon>
        <taxon>Epsilonproteobacteria</taxon>
        <taxon>Campylobacterales</taxon>
        <taxon>Helicobacteraceae</taxon>
        <taxon>Helicobacter</taxon>
    </lineage>
</organism>
<comment type="caution">
    <text evidence="1">The sequence shown here is derived from an EMBL/GenBank/DDBJ whole genome shotgun (WGS) entry which is preliminary data.</text>
</comment>
<dbReference type="AlphaFoldDB" id="A0A2W6MSX9"/>
<accession>A0A2W6MSX9</accession>
<keyword evidence="2" id="KW-1185">Reference proteome</keyword>
<dbReference type="EMBL" id="NBIU01000025">
    <property type="protein sequence ID" value="PZT47654.1"/>
    <property type="molecule type" value="Genomic_DNA"/>
</dbReference>
<gene>
    <name evidence="1" type="ORF">B6S12_07940</name>
</gene>
<dbReference type="RefSeq" id="WP_111230273.1">
    <property type="nucleotide sequence ID" value="NZ_NBIU01000025.1"/>
</dbReference>
<dbReference type="OrthoDB" id="5324144at2"/>
<name>A0A2W6MSX9_9HELI</name>
<reference evidence="1 2" key="1">
    <citation type="submission" date="2017-03" db="EMBL/GenBank/DDBJ databases">
        <title>Genomic and clinical evidence uncovers the enterohepatic species Helicobacter valdiviensis as a potential human intestinal pathogen.</title>
        <authorList>
            <person name="Fresia P."/>
            <person name="Jara R."/>
            <person name="Sierra R."/>
            <person name="Ferres I."/>
            <person name="Greif G."/>
            <person name="Iraola G."/>
            <person name="Collado L."/>
        </authorList>
    </citation>
    <scope>NUCLEOTIDE SEQUENCE [LARGE SCALE GENOMIC DNA]</scope>
    <source>
        <strain evidence="1 2">WBE14</strain>
    </source>
</reference>
<evidence type="ECO:0000313" key="2">
    <source>
        <dbReference type="Proteomes" id="UP000249746"/>
    </source>
</evidence>
<proteinExistence type="predicted"/>
<evidence type="ECO:0000313" key="1">
    <source>
        <dbReference type="EMBL" id="PZT47654.1"/>
    </source>
</evidence>
<protein>
    <submittedName>
        <fullName evidence="1">Uncharacterized protein</fullName>
    </submittedName>
</protein>
<dbReference type="Proteomes" id="UP000249746">
    <property type="component" value="Unassembled WGS sequence"/>
</dbReference>